<feature type="compositionally biased region" description="Low complexity" evidence="1">
    <location>
        <begin position="116"/>
        <end position="127"/>
    </location>
</feature>
<feature type="region of interest" description="Disordered" evidence="1">
    <location>
        <begin position="112"/>
        <end position="164"/>
    </location>
</feature>
<reference evidence="2 3" key="1">
    <citation type="submission" date="2016-11" db="EMBL/GenBank/DDBJ databases">
        <title>The macronuclear genome of Stentor coeruleus: a giant cell with tiny introns.</title>
        <authorList>
            <person name="Slabodnick M."/>
            <person name="Ruby J.G."/>
            <person name="Reiff S.B."/>
            <person name="Swart E.C."/>
            <person name="Gosai S."/>
            <person name="Prabakaran S."/>
            <person name="Witkowska E."/>
            <person name="Larue G.E."/>
            <person name="Fisher S."/>
            <person name="Freeman R.M."/>
            <person name="Gunawardena J."/>
            <person name="Chu W."/>
            <person name="Stover N.A."/>
            <person name="Gregory B.D."/>
            <person name="Nowacki M."/>
            <person name="Derisi J."/>
            <person name="Roy S.W."/>
            <person name="Marshall W.F."/>
            <person name="Sood P."/>
        </authorList>
    </citation>
    <scope>NUCLEOTIDE SEQUENCE [LARGE SCALE GENOMIC DNA]</scope>
    <source>
        <strain evidence="2">WM001</strain>
    </source>
</reference>
<protein>
    <recommendedName>
        <fullName evidence="4">Coilin</fullName>
    </recommendedName>
</protein>
<comment type="caution">
    <text evidence="2">The sequence shown here is derived from an EMBL/GenBank/DDBJ whole genome shotgun (WGS) entry which is preliminary data.</text>
</comment>
<evidence type="ECO:0008006" key="4">
    <source>
        <dbReference type="Google" id="ProtNLM"/>
    </source>
</evidence>
<accession>A0A1R2BBX7</accession>
<dbReference type="OrthoDB" id="74813at2759"/>
<organism evidence="2 3">
    <name type="scientific">Stentor coeruleus</name>
    <dbReference type="NCBI Taxonomy" id="5963"/>
    <lineage>
        <taxon>Eukaryota</taxon>
        <taxon>Sar</taxon>
        <taxon>Alveolata</taxon>
        <taxon>Ciliophora</taxon>
        <taxon>Postciliodesmatophora</taxon>
        <taxon>Heterotrichea</taxon>
        <taxon>Heterotrichida</taxon>
        <taxon>Stentoridae</taxon>
        <taxon>Stentor</taxon>
    </lineage>
</organism>
<evidence type="ECO:0000256" key="1">
    <source>
        <dbReference type="SAM" id="MobiDB-lite"/>
    </source>
</evidence>
<keyword evidence="3" id="KW-1185">Reference proteome</keyword>
<evidence type="ECO:0000313" key="3">
    <source>
        <dbReference type="Proteomes" id="UP000187209"/>
    </source>
</evidence>
<dbReference type="EMBL" id="MPUH01000763">
    <property type="protein sequence ID" value="OMJ74264.1"/>
    <property type="molecule type" value="Genomic_DNA"/>
</dbReference>
<sequence length="288" mass="33405">MRFKIVFDKDLVSSKYIKSWFVVDNEEIQTSEILARIRKMFNIQQFIYIELDDFIIPDNQIFNHIVKEDEIVFVKSGRLVLNPSDSFKSAFCEKKAKTEFISEKIFKKAIKNEDPSSSSSSKSSSNSPLPTKRSKKVLSESSDSSSSEKIQRKPNQKVVKKAPIPIKSLKKKQPEAEYIPKPIFNYNPDDFENALTEDIQLGDEVIFKSLELLENNTPGLSDYKHGKIIDLAEDSMTIKLLRENYDQELAQINDIDLVDELYLEKFQQTLEKNMICELKRKKVDMKRT</sequence>
<gene>
    <name evidence="2" type="ORF">SteCoe_26853</name>
</gene>
<dbReference type="Proteomes" id="UP000187209">
    <property type="component" value="Unassembled WGS sequence"/>
</dbReference>
<name>A0A1R2BBX7_9CILI</name>
<feature type="compositionally biased region" description="Low complexity" evidence="1">
    <location>
        <begin position="139"/>
        <end position="148"/>
    </location>
</feature>
<evidence type="ECO:0000313" key="2">
    <source>
        <dbReference type="EMBL" id="OMJ74264.1"/>
    </source>
</evidence>
<dbReference type="AlphaFoldDB" id="A0A1R2BBX7"/>
<proteinExistence type="predicted"/>